<keyword evidence="4 13" id="KW-0812">Transmembrane</keyword>
<dbReference type="GO" id="GO:0045259">
    <property type="term" value="C:proton-transporting ATP synthase complex"/>
    <property type="evidence" value="ECO:0007669"/>
    <property type="project" value="UniProtKB-KW"/>
</dbReference>
<evidence type="ECO:0000256" key="13">
    <source>
        <dbReference type="RuleBase" id="RU003848"/>
    </source>
</evidence>
<dbReference type="GO" id="GO:0046961">
    <property type="term" value="F:proton-transporting ATPase activity, rotational mechanism"/>
    <property type="evidence" value="ECO:0007669"/>
    <property type="project" value="TreeGrafter"/>
</dbReference>
<evidence type="ECO:0000256" key="7">
    <source>
        <dbReference type="ARBA" id="ARBA00023065"/>
    </source>
</evidence>
<dbReference type="NCBIfam" id="NF006293">
    <property type="entry name" value="PRK08476.1"/>
    <property type="match status" value="1"/>
</dbReference>
<evidence type="ECO:0000256" key="9">
    <source>
        <dbReference type="ARBA" id="ARBA00023310"/>
    </source>
</evidence>
<organism evidence="15 16">
    <name type="scientific">Campylobacter portucalensis</name>
    <dbReference type="NCBI Taxonomy" id="2608384"/>
    <lineage>
        <taxon>Bacteria</taxon>
        <taxon>Pseudomonadati</taxon>
        <taxon>Campylobacterota</taxon>
        <taxon>Epsilonproteobacteria</taxon>
        <taxon>Campylobacterales</taxon>
        <taxon>Campylobacteraceae</taxon>
        <taxon>Campylobacter</taxon>
    </lineage>
</organism>
<protein>
    <recommendedName>
        <fullName evidence="17">F0F1 ATP synthase subunit B</fullName>
    </recommendedName>
</protein>
<comment type="function">
    <text evidence="10">F(1)F(0) ATP synthase produces ATP from ADP in the presence of a proton or sodium gradient. F-type ATPases consist of two structural domains, F(1) containing the extramembraneous catalytic core and F(0) containing the membrane proton channel, linked together by a central stalk and a peripheral stalk. During catalysis, ATP synthesis in the catalytic domain of F(1) is coupled via a rotary mechanism of the central stalk subunits to proton translocation.</text>
</comment>
<dbReference type="EMBL" id="VWSJ01000021">
    <property type="protein sequence ID" value="MSN96633.1"/>
    <property type="molecule type" value="Genomic_DNA"/>
</dbReference>
<evidence type="ECO:0000256" key="4">
    <source>
        <dbReference type="ARBA" id="ARBA00022692"/>
    </source>
</evidence>
<accession>A0A6L5WLE1</accession>
<dbReference type="Pfam" id="PF00430">
    <property type="entry name" value="ATP-synt_B"/>
    <property type="match status" value="1"/>
</dbReference>
<dbReference type="InterPro" id="IPR050059">
    <property type="entry name" value="ATP_synthase_B_chain"/>
</dbReference>
<reference evidence="15 16" key="1">
    <citation type="submission" date="2019-09" db="EMBL/GenBank/DDBJ databases">
        <authorList>
            <person name="Silva M."/>
            <person name="Pereira G."/>
            <person name="Lopes-Da-Costa L."/>
            <person name="Silva E."/>
        </authorList>
    </citation>
    <scope>NUCLEOTIDE SEQUENCE [LARGE SCALE GENOMIC DNA]</scope>
    <source>
        <strain evidence="15 16">FMV-PI01</strain>
    </source>
</reference>
<evidence type="ECO:0000256" key="6">
    <source>
        <dbReference type="ARBA" id="ARBA00022989"/>
    </source>
</evidence>
<keyword evidence="9" id="KW-0066">ATP synthesis</keyword>
<evidence type="ECO:0000256" key="11">
    <source>
        <dbReference type="ARBA" id="ARBA00025614"/>
    </source>
</evidence>
<evidence type="ECO:0000256" key="12">
    <source>
        <dbReference type="ARBA" id="ARBA00037847"/>
    </source>
</evidence>
<dbReference type="Proteomes" id="UP000476338">
    <property type="component" value="Unassembled WGS sequence"/>
</dbReference>
<dbReference type="InterPro" id="IPR002146">
    <property type="entry name" value="ATP_synth_b/b'su_bac/chlpt"/>
</dbReference>
<comment type="function">
    <text evidence="11">Component of the F(0) channel, it forms part of the peripheral stalk, linking F(1) to F(0). The b'-subunit is a diverged and duplicated form of b found in plants and photosynthetic bacteria.</text>
</comment>
<evidence type="ECO:0000256" key="1">
    <source>
        <dbReference type="ARBA" id="ARBA00005513"/>
    </source>
</evidence>
<evidence type="ECO:0000256" key="10">
    <source>
        <dbReference type="ARBA" id="ARBA00025198"/>
    </source>
</evidence>
<keyword evidence="5 13" id="KW-0375">Hydrogen ion transport</keyword>
<dbReference type="GO" id="GO:0012505">
    <property type="term" value="C:endomembrane system"/>
    <property type="evidence" value="ECO:0007669"/>
    <property type="project" value="UniProtKB-SubCell"/>
</dbReference>
<keyword evidence="2 13" id="KW-0813">Transport</keyword>
<keyword evidence="3 13" id="KW-0138">CF(0)</keyword>
<keyword evidence="7 13" id="KW-0406">Ion transport</keyword>
<evidence type="ECO:0000256" key="3">
    <source>
        <dbReference type="ARBA" id="ARBA00022547"/>
    </source>
</evidence>
<keyword evidence="8 14" id="KW-0472">Membrane</keyword>
<evidence type="ECO:0000256" key="8">
    <source>
        <dbReference type="ARBA" id="ARBA00023136"/>
    </source>
</evidence>
<reference evidence="15 16" key="2">
    <citation type="submission" date="2020-03" db="EMBL/GenBank/DDBJ databases">
        <title>Campylobacter portucalensis sp. nov., a new species of Campylobacter isolated from the reproductive tract of bulls.</title>
        <authorList>
            <person name="Silva M.F."/>
            <person name="Pereira G."/>
            <person name="Carneiro C."/>
            <person name="Hemphill A."/>
            <person name="Mateus L."/>
            <person name="Lopes-Da-Costa L."/>
            <person name="Silva E."/>
        </authorList>
    </citation>
    <scope>NUCLEOTIDE SEQUENCE [LARGE SCALE GENOMIC DNA]</scope>
    <source>
        <strain evidence="15 16">FMV-PI01</strain>
    </source>
</reference>
<evidence type="ECO:0000313" key="16">
    <source>
        <dbReference type="Proteomes" id="UP000476338"/>
    </source>
</evidence>
<dbReference type="CDD" id="cd06503">
    <property type="entry name" value="ATP-synt_Fo_b"/>
    <property type="match status" value="1"/>
</dbReference>
<comment type="caution">
    <text evidence="15">The sequence shown here is derived from an EMBL/GenBank/DDBJ whole genome shotgun (WGS) entry which is preliminary data.</text>
</comment>
<comment type="similarity">
    <text evidence="1 13">Belongs to the ATPase B chain family.</text>
</comment>
<gene>
    <name evidence="15" type="ORF">F1B92_05550</name>
</gene>
<feature type="transmembrane region" description="Helical" evidence="14">
    <location>
        <begin position="6"/>
        <end position="23"/>
    </location>
</feature>
<dbReference type="GO" id="GO:0015986">
    <property type="term" value="P:proton motive force-driven ATP synthesis"/>
    <property type="evidence" value="ECO:0007669"/>
    <property type="project" value="InterPro"/>
</dbReference>
<proteinExistence type="inferred from homology"/>
<dbReference type="PANTHER" id="PTHR33445">
    <property type="entry name" value="ATP SYNTHASE SUBUNIT B', CHLOROPLASTIC"/>
    <property type="match status" value="1"/>
</dbReference>
<evidence type="ECO:0000256" key="14">
    <source>
        <dbReference type="SAM" id="Phobius"/>
    </source>
</evidence>
<evidence type="ECO:0000256" key="2">
    <source>
        <dbReference type="ARBA" id="ARBA00022448"/>
    </source>
</evidence>
<dbReference type="AlphaFoldDB" id="A0A6L5WLE1"/>
<keyword evidence="6 14" id="KW-1133">Transmembrane helix</keyword>
<comment type="subcellular location">
    <subcellularLocation>
        <location evidence="12">Endomembrane system</location>
        <topology evidence="12">Single-pass membrane protein</topology>
    </subcellularLocation>
</comment>
<evidence type="ECO:0008006" key="17">
    <source>
        <dbReference type="Google" id="ProtNLM"/>
    </source>
</evidence>
<sequence>MIEIDVSAFILTIVVFLMLVWYLNRRLYQPMLSFMDAREAAIFRDEELANKNLSDVGSSRAEVEKILSIARGEANKKKQDALDEIKKESQNEIKEKIAEFESDFVSYMQNLNLEKENLKSALNNEIPKFKNQIKEKLARI</sequence>
<evidence type="ECO:0000313" key="15">
    <source>
        <dbReference type="EMBL" id="MSN96633.1"/>
    </source>
</evidence>
<name>A0A6L5WLE1_9BACT</name>
<dbReference type="PANTHER" id="PTHR33445:SF1">
    <property type="entry name" value="ATP SYNTHASE SUBUNIT B"/>
    <property type="match status" value="1"/>
</dbReference>
<evidence type="ECO:0000256" key="5">
    <source>
        <dbReference type="ARBA" id="ARBA00022781"/>
    </source>
</evidence>
<dbReference type="RefSeq" id="WP_154570901.1">
    <property type="nucleotide sequence ID" value="NZ_VWSJ01000021.1"/>
</dbReference>
<keyword evidence="16" id="KW-1185">Reference proteome</keyword>